<gene>
    <name evidence="1" type="ORF">SDC9_193019</name>
</gene>
<protein>
    <submittedName>
        <fullName evidence="1">Uncharacterized protein</fullName>
    </submittedName>
</protein>
<proteinExistence type="predicted"/>
<name>A0A645I3U7_9ZZZZ</name>
<reference evidence="1" key="1">
    <citation type="submission" date="2019-08" db="EMBL/GenBank/DDBJ databases">
        <authorList>
            <person name="Kucharzyk K."/>
            <person name="Murdoch R.W."/>
            <person name="Higgins S."/>
            <person name="Loffler F."/>
        </authorList>
    </citation>
    <scope>NUCLEOTIDE SEQUENCE</scope>
</reference>
<dbReference type="EMBL" id="VSSQ01105382">
    <property type="protein sequence ID" value="MPN45452.1"/>
    <property type="molecule type" value="Genomic_DNA"/>
</dbReference>
<dbReference type="AlphaFoldDB" id="A0A645I3U7"/>
<sequence>MPRGVKIDEREPVLPRIDQVLRLDVAVDHRRILPMQHAQRVAKTDPDANRFPLAQRPVLLDVVRNGRAGDIAAQKILRVIVRLI</sequence>
<comment type="caution">
    <text evidence="1">The sequence shown here is derived from an EMBL/GenBank/DDBJ whole genome shotgun (WGS) entry which is preliminary data.</text>
</comment>
<evidence type="ECO:0000313" key="1">
    <source>
        <dbReference type="EMBL" id="MPN45452.1"/>
    </source>
</evidence>
<organism evidence="1">
    <name type="scientific">bioreactor metagenome</name>
    <dbReference type="NCBI Taxonomy" id="1076179"/>
    <lineage>
        <taxon>unclassified sequences</taxon>
        <taxon>metagenomes</taxon>
        <taxon>ecological metagenomes</taxon>
    </lineage>
</organism>
<accession>A0A645I3U7</accession>